<dbReference type="Proteomes" id="UP000054558">
    <property type="component" value="Unassembled WGS sequence"/>
</dbReference>
<dbReference type="OMA" id="IAMEWRI"/>
<sequence length="282" mass="31265">MQGAAGAVEAKLQHVVRENQLDRFYPPQAVQALAQRITQTVNFDQLASKWRMPKELAIDLAGLALFDIVILADDSSSMSFEEQGERIDDLKMILNRVAEVATMFDQDGITIRFLNSQAQGNNIRTAQEANTCVAKTQFQGLTPLAASMERNVLQPLVFGPAQSGQLRKPVLVITITDGEPSDSPKDAILQVIRNARARLAPQYGKCAVVFQFAQVGRDQRAQAFLAKLDKNADIGDVIDCTSYYELEAEEFKRKGIDMTVELWLVKMMVGAFDDSYDAEDEA</sequence>
<accession>A0A1Y1I721</accession>
<protein>
    <recommendedName>
        <fullName evidence="1">vWA found in TerF C terminus domain-containing protein</fullName>
    </recommendedName>
</protein>
<dbReference type="OrthoDB" id="2142040at2759"/>
<dbReference type="AlphaFoldDB" id="A0A1Y1I721"/>
<name>A0A1Y1I721_KLENI</name>
<dbReference type="PANTHER" id="PTHR34706:SF2">
    <property type="entry name" value="RFEF"/>
    <property type="match status" value="1"/>
</dbReference>
<feature type="domain" description="vWA found in TerF C terminus" evidence="1">
    <location>
        <begin position="68"/>
        <end position="248"/>
    </location>
</feature>
<dbReference type="SUPFAM" id="SSF53300">
    <property type="entry name" value="vWA-like"/>
    <property type="match status" value="1"/>
</dbReference>
<reference evidence="2 3" key="1">
    <citation type="journal article" date="2014" name="Nat. Commun.">
        <title>Klebsormidium flaccidum genome reveals primary factors for plant terrestrial adaptation.</title>
        <authorList>
            <person name="Hori K."/>
            <person name="Maruyama F."/>
            <person name="Fujisawa T."/>
            <person name="Togashi T."/>
            <person name="Yamamoto N."/>
            <person name="Seo M."/>
            <person name="Sato S."/>
            <person name="Yamada T."/>
            <person name="Mori H."/>
            <person name="Tajima N."/>
            <person name="Moriyama T."/>
            <person name="Ikeuchi M."/>
            <person name="Watanabe M."/>
            <person name="Wada H."/>
            <person name="Kobayashi K."/>
            <person name="Saito M."/>
            <person name="Masuda T."/>
            <person name="Sasaki-Sekimoto Y."/>
            <person name="Mashiguchi K."/>
            <person name="Awai K."/>
            <person name="Shimojima M."/>
            <person name="Masuda S."/>
            <person name="Iwai M."/>
            <person name="Nobusawa T."/>
            <person name="Narise T."/>
            <person name="Kondo S."/>
            <person name="Saito H."/>
            <person name="Sato R."/>
            <person name="Murakawa M."/>
            <person name="Ihara Y."/>
            <person name="Oshima-Yamada Y."/>
            <person name="Ohtaka K."/>
            <person name="Satoh M."/>
            <person name="Sonobe K."/>
            <person name="Ishii M."/>
            <person name="Ohtani R."/>
            <person name="Kanamori-Sato M."/>
            <person name="Honoki R."/>
            <person name="Miyazaki D."/>
            <person name="Mochizuki H."/>
            <person name="Umetsu J."/>
            <person name="Higashi K."/>
            <person name="Shibata D."/>
            <person name="Kamiya Y."/>
            <person name="Sato N."/>
            <person name="Nakamura Y."/>
            <person name="Tabata S."/>
            <person name="Ida S."/>
            <person name="Kurokawa K."/>
            <person name="Ohta H."/>
        </authorList>
    </citation>
    <scope>NUCLEOTIDE SEQUENCE [LARGE SCALE GENOMIC DNA]</scope>
    <source>
        <strain evidence="2 3">NIES-2285</strain>
    </source>
</reference>
<evidence type="ECO:0000313" key="2">
    <source>
        <dbReference type="EMBL" id="GAQ84526.1"/>
    </source>
</evidence>
<dbReference type="Pfam" id="PF10138">
    <property type="entry name" value="vWA-TerF-like"/>
    <property type="match status" value="1"/>
</dbReference>
<dbReference type="EMBL" id="DF237142">
    <property type="protein sequence ID" value="GAQ84526.1"/>
    <property type="molecule type" value="Genomic_DNA"/>
</dbReference>
<evidence type="ECO:0000313" key="3">
    <source>
        <dbReference type="Proteomes" id="UP000054558"/>
    </source>
</evidence>
<dbReference type="InterPro" id="IPR036465">
    <property type="entry name" value="vWFA_dom_sf"/>
</dbReference>
<gene>
    <name evidence="2" type="ORF">KFL_001930040</name>
</gene>
<evidence type="ECO:0000259" key="1">
    <source>
        <dbReference type="Pfam" id="PF10138"/>
    </source>
</evidence>
<dbReference type="Gene3D" id="3.40.50.410">
    <property type="entry name" value="von Willebrand factor, type A domain"/>
    <property type="match status" value="1"/>
</dbReference>
<keyword evidence="3" id="KW-1185">Reference proteome</keyword>
<dbReference type="PANTHER" id="PTHR34706">
    <property type="entry name" value="SLR1338 PROTEIN"/>
    <property type="match status" value="1"/>
</dbReference>
<dbReference type="InterPro" id="IPR019303">
    <property type="entry name" value="vWA_TerF_C"/>
</dbReference>
<proteinExistence type="predicted"/>
<dbReference type="STRING" id="105231.A0A1Y1I721"/>
<organism evidence="2 3">
    <name type="scientific">Klebsormidium nitens</name>
    <name type="common">Green alga</name>
    <name type="synonym">Ulothrix nitens</name>
    <dbReference type="NCBI Taxonomy" id="105231"/>
    <lineage>
        <taxon>Eukaryota</taxon>
        <taxon>Viridiplantae</taxon>
        <taxon>Streptophyta</taxon>
        <taxon>Klebsormidiophyceae</taxon>
        <taxon>Klebsormidiales</taxon>
        <taxon>Klebsormidiaceae</taxon>
        <taxon>Klebsormidium</taxon>
    </lineage>
</organism>